<dbReference type="PATRIC" id="fig|1317121.7.peg.3421"/>
<keyword evidence="4" id="KW-1185">Reference proteome</keyword>
<evidence type="ECO:0000256" key="2">
    <source>
        <dbReference type="SAM" id="SignalP"/>
    </source>
</evidence>
<keyword evidence="2" id="KW-0732">Signal</keyword>
<feature type="transmembrane region" description="Helical" evidence="1">
    <location>
        <begin position="349"/>
        <end position="368"/>
    </location>
</feature>
<reference evidence="3 4" key="1">
    <citation type="journal article" date="2015" name="Int. J. Syst. Evol. Microbiol.">
        <title>Aestuariivita atlantica sp. nov., isolated from deep sea sediment of the Atlantic Ocean.</title>
        <authorList>
            <person name="Li G."/>
            <person name="Lai Q."/>
            <person name="Du Y."/>
            <person name="Liu X."/>
            <person name="Sun F."/>
            <person name="Shao Z."/>
        </authorList>
    </citation>
    <scope>NUCLEOTIDE SEQUENCE [LARGE SCALE GENOMIC DNA]</scope>
    <source>
        <strain evidence="3 4">22II-S11-z3</strain>
    </source>
</reference>
<keyword evidence="1" id="KW-1133">Transmembrane helix</keyword>
<feature type="transmembrane region" description="Helical" evidence="1">
    <location>
        <begin position="277"/>
        <end position="298"/>
    </location>
</feature>
<evidence type="ECO:0000313" key="4">
    <source>
        <dbReference type="Proteomes" id="UP000036938"/>
    </source>
</evidence>
<evidence type="ECO:0000256" key="1">
    <source>
        <dbReference type="SAM" id="Phobius"/>
    </source>
</evidence>
<feature type="transmembrane region" description="Helical" evidence="1">
    <location>
        <begin position="203"/>
        <end position="220"/>
    </location>
</feature>
<feature type="signal peptide" evidence="2">
    <location>
        <begin position="1"/>
        <end position="19"/>
    </location>
</feature>
<name>A0A0L1JMH7_9RHOB</name>
<organism evidence="3 4">
    <name type="scientific">Pseudaestuariivita atlantica</name>
    <dbReference type="NCBI Taxonomy" id="1317121"/>
    <lineage>
        <taxon>Bacteria</taxon>
        <taxon>Pseudomonadati</taxon>
        <taxon>Pseudomonadota</taxon>
        <taxon>Alphaproteobacteria</taxon>
        <taxon>Rhodobacterales</taxon>
        <taxon>Paracoccaceae</taxon>
        <taxon>Pseudaestuariivita</taxon>
    </lineage>
</organism>
<evidence type="ECO:0008006" key="5">
    <source>
        <dbReference type="Google" id="ProtNLM"/>
    </source>
</evidence>
<sequence length="432" mass="45433">MLLRLLAILMMVWAGAASAHEVRPAIGDLSVADGRMSLQLQMSAEALVAGVDLDGLADTNDSDRAEAYDAARALDPEALAARVREAFPAMQDKLIVTAGDAPVALTLDNVEVAPVGNVDLARDSTLTLTGSVPAGAQSLTVTWPAGWGAMILRQQAVDDPFTGYLAGGETSEPIPLDGGIDKGWGATFFEYIPVGYDHILPKGLDHILFVLGLFFLTPALRPLLIQISLFTVAHTVTLALGALKIVEVPGSIVEPLIALSIAYVAFENMFTDGLNRWRPFVIFGFGLLHGLGFASVLSEFGLPPGHFVSALIGFNIGVELGQITVIVVAWVLCRIAMREAGRGDAGRPLALGYLVAAVIAVPAVAFALNAAVPGLDFADLGLLFAAASALCALCAGAMVSWDNEAYRRSVEIPASALIGLVGVWWVIERVLL</sequence>
<feature type="chain" id="PRO_5005554085" description="HupE / UreJ protein" evidence="2">
    <location>
        <begin position="20"/>
        <end position="432"/>
    </location>
</feature>
<dbReference type="STRING" id="1317121.ATO11_13510"/>
<dbReference type="AlphaFoldDB" id="A0A0L1JMH7"/>
<dbReference type="Proteomes" id="UP000036938">
    <property type="component" value="Unassembled WGS sequence"/>
</dbReference>
<comment type="caution">
    <text evidence="3">The sequence shown here is derived from an EMBL/GenBank/DDBJ whole genome shotgun (WGS) entry which is preliminary data.</text>
</comment>
<keyword evidence="1" id="KW-0472">Membrane</keyword>
<protein>
    <recommendedName>
        <fullName evidence="5">HupE / UreJ protein</fullName>
    </recommendedName>
</protein>
<accession>A0A0L1JMH7</accession>
<dbReference type="Pfam" id="PF13795">
    <property type="entry name" value="HupE_UreJ_2"/>
    <property type="match status" value="1"/>
</dbReference>
<proteinExistence type="predicted"/>
<feature type="transmembrane region" description="Helical" evidence="1">
    <location>
        <begin position="310"/>
        <end position="337"/>
    </location>
</feature>
<feature type="transmembrane region" description="Helical" evidence="1">
    <location>
        <begin position="410"/>
        <end position="427"/>
    </location>
</feature>
<keyword evidence="1" id="KW-0812">Transmembrane</keyword>
<gene>
    <name evidence="3" type="ORF">ATO11_13510</name>
</gene>
<feature type="transmembrane region" description="Helical" evidence="1">
    <location>
        <begin position="380"/>
        <end position="398"/>
    </location>
</feature>
<dbReference type="EMBL" id="AQQZ01000006">
    <property type="protein sequence ID" value="KNG92949.1"/>
    <property type="molecule type" value="Genomic_DNA"/>
</dbReference>
<evidence type="ECO:0000313" key="3">
    <source>
        <dbReference type="EMBL" id="KNG92949.1"/>
    </source>
</evidence>
<dbReference type="RefSeq" id="WP_050531436.1">
    <property type="nucleotide sequence ID" value="NZ_AQQZ01000006.1"/>
</dbReference>
<dbReference type="InterPro" id="IPR032809">
    <property type="entry name" value="Put_HupE_UreJ"/>
</dbReference>
<feature type="transmembrane region" description="Helical" evidence="1">
    <location>
        <begin position="252"/>
        <end position="270"/>
    </location>
</feature>